<feature type="domain" description="F-box" evidence="1">
    <location>
        <begin position="10"/>
        <end position="59"/>
    </location>
</feature>
<name>A0A0H2R043_9AGAM</name>
<dbReference type="STRING" id="27342.A0A0H2R043"/>
<dbReference type="SUPFAM" id="SSF81383">
    <property type="entry name" value="F-box domain"/>
    <property type="match status" value="1"/>
</dbReference>
<dbReference type="InParanoid" id="A0A0H2R043"/>
<dbReference type="OrthoDB" id="3219396at2759"/>
<evidence type="ECO:0000313" key="2">
    <source>
        <dbReference type="EMBL" id="KLO05049.1"/>
    </source>
</evidence>
<organism evidence="2 3">
    <name type="scientific">Schizopora paradoxa</name>
    <dbReference type="NCBI Taxonomy" id="27342"/>
    <lineage>
        <taxon>Eukaryota</taxon>
        <taxon>Fungi</taxon>
        <taxon>Dikarya</taxon>
        <taxon>Basidiomycota</taxon>
        <taxon>Agaricomycotina</taxon>
        <taxon>Agaricomycetes</taxon>
        <taxon>Hymenochaetales</taxon>
        <taxon>Schizoporaceae</taxon>
        <taxon>Schizopora</taxon>
    </lineage>
</organism>
<dbReference type="Proteomes" id="UP000053477">
    <property type="component" value="Unassembled WGS sequence"/>
</dbReference>
<keyword evidence="3" id="KW-1185">Reference proteome</keyword>
<sequence length="227" mass="25846">MVLVHELEDTMNVALFPPEVILLIFSYLDLPELDVIGHVSPVLKRLAQDPALHRVRIRVVAPARIQHFLFAHGGNLRPSVGDLVQWNVFRGLGIERRWRMGAYLYSPQSVRQYENSQRLEVTHVRRVLSTHLQRRRATTAAAAAQSVMPDAEFVSSPPSIAKSLLPVLHKLKWCIRRDKFARMVRATTGMNASVAILGRWDENERIRLAICPGIRKIVKYYEGLASQ</sequence>
<proteinExistence type="predicted"/>
<reference evidence="2 3" key="1">
    <citation type="submission" date="2015-04" db="EMBL/GenBank/DDBJ databases">
        <title>Complete genome sequence of Schizopora paradoxa KUC8140, a cosmopolitan wood degrader in East Asia.</title>
        <authorList>
            <consortium name="DOE Joint Genome Institute"/>
            <person name="Min B."/>
            <person name="Park H."/>
            <person name="Jang Y."/>
            <person name="Kim J.-J."/>
            <person name="Kim K.H."/>
            <person name="Pangilinan J."/>
            <person name="Lipzen A."/>
            <person name="Riley R."/>
            <person name="Grigoriev I.V."/>
            <person name="Spatafora J.W."/>
            <person name="Choi I.-G."/>
        </authorList>
    </citation>
    <scope>NUCLEOTIDE SEQUENCE [LARGE SCALE GENOMIC DNA]</scope>
    <source>
        <strain evidence="2 3">KUC8140</strain>
    </source>
</reference>
<evidence type="ECO:0000313" key="3">
    <source>
        <dbReference type="Proteomes" id="UP000053477"/>
    </source>
</evidence>
<dbReference type="Pfam" id="PF12937">
    <property type="entry name" value="F-box-like"/>
    <property type="match status" value="1"/>
</dbReference>
<evidence type="ECO:0000259" key="1">
    <source>
        <dbReference type="PROSITE" id="PS50181"/>
    </source>
</evidence>
<dbReference type="EMBL" id="KQ086374">
    <property type="protein sequence ID" value="KLO05049.1"/>
    <property type="molecule type" value="Genomic_DNA"/>
</dbReference>
<protein>
    <recommendedName>
        <fullName evidence="1">F-box domain-containing protein</fullName>
    </recommendedName>
</protein>
<dbReference type="InterPro" id="IPR036047">
    <property type="entry name" value="F-box-like_dom_sf"/>
</dbReference>
<accession>A0A0H2R043</accession>
<dbReference type="PROSITE" id="PS50181">
    <property type="entry name" value="FBOX"/>
    <property type="match status" value="1"/>
</dbReference>
<dbReference type="AlphaFoldDB" id="A0A0H2R043"/>
<dbReference type="Gene3D" id="1.20.1280.50">
    <property type="match status" value="1"/>
</dbReference>
<dbReference type="InterPro" id="IPR001810">
    <property type="entry name" value="F-box_dom"/>
</dbReference>
<gene>
    <name evidence="2" type="ORF">SCHPADRAFT_947223</name>
</gene>